<dbReference type="Proteomes" id="UP000821837">
    <property type="component" value="Unassembled WGS sequence"/>
</dbReference>
<keyword evidence="1" id="KW-0646">Protease inhibitor</keyword>
<dbReference type="GO" id="GO:0004867">
    <property type="term" value="F:serine-type endopeptidase inhibitor activity"/>
    <property type="evidence" value="ECO:0007669"/>
    <property type="project" value="UniProtKB-KW"/>
</dbReference>
<keyword evidence="4" id="KW-0732">Signal</keyword>
<dbReference type="PANTHER" id="PTHR10083">
    <property type="entry name" value="KUNITZ-TYPE PROTEASE INHIBITOR-RELATED"/>
    <property type="match status" value="1"/>
</dbReference>
<dbReference type="PANTHER" id="PTHR10083:SF374">
    <property type="entry name" value="BPTI_KUNITZ INHIBITOR DOMAIN-CONTAINING PROTEIN"/>
    <property type="match status" value="1"/>
</dbReference>
<feature type="domain" description="BPTI/Kunitz inhibitor" evidence="5">
    <location>
        <begin position="82"/>
        <end position="137"/>
    </location>
</feature>
<name>A0A9D4PTG9_RHISA</name>
<protein>
    <recommendedName>
        <fullName evidence="5">BPTI/Kunitz inhibitor domain-containing protein</fullName>
    </recommendedName>
</protein>
<evidence type="ECO:0000256" key="3">
    <source>
        <dbReference type="ARBA" id="ARBA00023157"/>
    </source>
</evidence>
<dbReference type="SUPFAM" id="SSF57362">
    <property type="entry name" value="BPTI-like"/>
    <property type="match status" value="2"/>
</dbReference>
<gene>
    <name evidence="6" type="ORF">HPB52_000929</name>
</gene>
<dbReference type="InterPro" id="IPR036880">
    <property type="entry name" value="Kunitz_BPTI_sf"/>
</dbReference>
<feature type="signal peptide" evidence="4">
    <location>
        <begin position="1"/>
        <end position="17"/>
    </location>
</feature>
<evidence type="ECO:0000256" key="4">
    <source>
        <dbReference type="SAM" id="SignalP"/>
    </source>
</evidence>
<evidence type="ECO:0000259" key="5">
    <source>
        <dbReference type="PROSITE" id="PS50279"/>
    </source>
</evidence>
<evidence type="ECO:0000256" key="1">
    <source>
        <dbReference type="ARBA" id="ARBA00022690"/>
    </source>
</evidence>
<accession>A0A9D4PTG9</accession>
<reference evidence="6" key="2">
    <citation type="submission" date="2021-09" db="EMBL/GenBank/DDBJ databases">
        <authorList>
            <person name="Jia N."/>
            <person name="Wang J."/>
            <person name="Shi W."/>
            <person name="Du L."/>
            <person name="Sun Y."/>
            <person name="Zhan W."/>
            <person name="Jiang J."/>
            <person name="Wang Q."/>
            <person name="Zhang B."/>
            <person name="Ji P."/>
            <person name="Sakyi L.B."/>
            <person name="Cui X."/>
            <person name="Yuan T."/>
            <person name="Jiang B."/>
            <person name="Yang W."/>
            <person name="Lam T.T.-Y."/>
            <person name="Chang Q."/>
            <person name="Ding S."/>
            <person name="Wang X."/>
            <person name="Zhu J."/>
            <person name="Ruan X."/>
            <person name="Zhao L."/>
            <person name="Wei J."/>
            <person name="Que T."/>
            <person name="Du C."/>
            <person name="Cheng J."/>
            <person name="Dai P."/>
            <person name="Han X."/>
            <person name="Huang E."/>
            <person name="Gao Y."/>
            <person name="Liu J."/>
            <person name="Shao H."/>
            <person name="Ye R."/>
            <person name="Li L."/>
            <person name="Wei W."/>
            <person name="Wang X."/>
            <person name="Wang C."/>
            <person name="Huo Q."/>
            <person name="Li W."/>
            <person name="Guo W."/>
            <person name="Chen H."/>
            <person name="Chen S."/>
            <person name="Zhou L."/>
            <person name="Zhou L."/>
            <person name="Ni X."/>
            <person name="Tian J."/>
            <person name="Zhou Y."/>
            <person name="Sheng Y."/>
            <person name="Liu T."/>
            <person name="Pan Y."/>
            <person name="Xia L."/>
            <person name="Li J."/>
            <person name="Zhao F."/>
            <person name="Cao W."/>
        </authorList>
    </citation>
    <scope>NUCLEOTIDE SEQUENCE</scope>
    <source>
        <strain evidence="6">Rsan-2018</strain>
        <tissue evidence="6">Larvae</tissue>
    </source>
</reference>
<keyword evidence="7" id="KW-1185">Reference proteome</keyword>
<dbReference type="EMBL" id="JABSTV010001250">
    <property type="protein sequence ID" value="KAH7955479.1"/>
    <property type="molecule type" value="Genomic_DNA"/>
</dbReference>
<dbReference type="Pfam" id="PF00014">
    <property type="entry name" value="Kunitz_BPTI"/>
    <property type="match status" value="1"/>
</dbReference>
<sequence length="162" mass="18566">MLGVLLLLRHIPQGIDSATLEGKKHGCLYVPVGGVCNRTSVVYYYSPLEGDCKKWNGCLGPGFYFSRPRCERACRDAPHGICALEKDEGTFGVPPFGKKYFYNQITQQCEPFEYQGNGEDQSKANRFENERECKVKCERSYRAKNAIKQRHEQGLTWPPDYW</sequence>
<dbReference type="SMART" id="SM00131">
    <property type="entry name" value="KU"/>
    <property type="match status" value="1"/>
</dbReference>
<keyword evidence="3" id="KW-1015">Disulfide bond</keyword>
<reference evidence="6" key="1">
    <citation type="journal article" date="2020" name="Cell">
        <title>Large-Scale Comparative Analyses of Tick Genomes Elucidate Their Genetic Diversity and Vector Capacities.</title>
        <authorList>
            <consortium name="Tick Genome and Microbiome Consortium (TIGMIC)"/>
            <person name="Jia N."/>
            <person name="Wang J."/>
            <person name="Shi W."/>
            <person name="Du L."/>
            <person name="Sun Y."/>
            <person name="Zhan W."/>
            <person name="Jiang J.F."/>
            <person name="Wang Q."/>
            <person name="Zhang B."/>
            <person name="Ji P."/>
            <person name="Bell-Sakyi L."/>
            <person name="Cui X.M."/>
            <person name="Yuan T.T."/>
            <person name="Jiang B.G."/>
            <person name="Yang W.F."/>
            <person name="Lam T.T."/>
            <person name="Chang Q.C."/>
            <person name="Ding S.J."/>
            <person name="Wang X.J."/>
            <person name="Zhu J.G."/>
            <person name="Ruan X.D."/>
            <person name="Zhao L."/>
            <person name="Wei J.T."/>
            <person name="Ye R.Z."/>
            <person name="Que T.C."/>
            <person name="Du C.H."/>
            <person name="Zhou Y.H."/>
            <person name="Cheng J.X."/>
            <person name="Dai P.F."/>
            <person name="Guo W.B."/>
            <person name="Han X.H."/>
            <person name="Huang E.J."/>
            <person name="Li L.F."/>
            <person name="Wei W."/>
            <person name="Gao Y.C."/>
            <person name="Liu J.Z."/>
            <person name="Shao H.Z."/>
            <person name="Wang X."/>
            <person name="Wang C.C."/>
            <person name="Yang T.C."/>
            <person name="Huo Q.B."/>
            <person name="Li W."/>
            <person name="Chen H.Y."/>
            <person name="Chen S.E."/>
            <person name="Zhou L.G."/>
            <person name="Ni X.B."/>
            <person name="Tian J.H."/>
            <person name="Sheng Y."/>
            <person name="Liu T."/>
            <person name="Pan Y.S."/>
            <person name="Xia L.Y."/>
            <person name="Li J."/>
            <person name="Zhao F."/>
            <person name="Cao W.C."/>
        </authorList>
    </citation>
    <scope>NUCLEOTIDE SEQUENCE</scope>
    <source>
        <strain evidence="6">Rsan-2018</strain>
    </source>
</reference>
<dbReference type="GO" id="GO:0005615">
    <property type="term" value="C:extracellular space"/>
    <property type="evidence" value="ECO:0007669"/>
    <property type="project" value="TreeGrafter"/>
</dbReference>
<feature type="chain" id="PRO_5038680281" description="BPTI/Kunitz inhibitor domain-containing protein" evidence="4">
    <location>
        <begin position="18"/>
        <end position="162"/>
    </location>
</feature>
<proteinExistence type="predicted"/>
<dbReference type="InterPro" id="IPR002223">
    <property type="entry name" value="Kunitz_BPTI"/>
</dbReference>
<evidence type="ECO:0000256" key="2">
    <source>
        <dbReference type="ARBA" id="ARBA00022900"/>
    </source>
</evidence>
<dbReference type="PROSITE" id="PS50279">
    <property type="entry name" value="BPTI_KUNITZ_2"/>
    <property type="match status" value="1"/>
</dbReference>
<evidence type="ECO:0000313" key="6">
    <source>
        <dbReference type="EMBL" id="KAH7955479.1"/>
    </source>
</evidence>
<dbReference type="AlphaFoldDB" id="A0A9D4PTG9"/>
<dbReference type="InterPro" id="IPR050098">
    <property type="entry name" value="TFPI/VKTCI-like"/>
</dbReference>
<dbReference type="Gene3D" id="4.10.410.10">
    <property type="entry name" value="Pancreatic trypsin inhibitor Kunitz domain"/>
    <property type="match status" value="1"/>
</dbReference>
<keyword evidence="2" id="KW-0722">Serine protease inhibitor</keyword>
<evidence type="ECO:0000313" key="7">
    <source>
        <dbReference type="Proteomes" id="UP000821837"/>
    </source>
</evidence>
<organism evidence="6 7">
    <name type="scientific">Rhipicephalus sanguineus</name>
    <name type="common">Brown dog tick</name>
    <name type="synonym">Ixodes sanguineus</name>
    <dbReference type="NCBI Taxonomy" id="34632"/>
    <lineage>
        <taxon>Eukaryota</taxon>
        <taxon>Metazoa</taxon>
        <taxon>Ecdysozoa</taxon>
        <taxon>Arthropoda</taxon>
        <taxon>Chelicerata</taxon>
        <taxon>Arachnida</taxon>
        <taxon>Acari</taxon>
        <taxon>Parasitiformes</taxon>
        <taxon>Ixodida</taxon>
        <taxon>Ixodoidea</taxon>
        <taxon>Ixodidae</taxon>
        <taxon>Rhipicephalinae</taxon>
        <taxon>Rhipicephalus</taxon>
        <taxon>Rhipicephalus</taxon>
    </lineage>
</organism>
<comment type="caution">
    <text evidence="6">The sequence shown here is derived from an EMBL/GenBank/DDBJ whole genome shotgun (WGS) entry which is preliminary data.</text>
</comment>